<dbReference type="PANTHER" id="PTHR12157:SF21">
    <property type="entry name" value="RAB3 INTERACTING MOLECULE, ISOFORM F"/>
    <property type="match status" value="1"/>
</dbReference>
<dbReference type="GO" id="GO:0031267">
    <property type="term" value="F:small GTPase binding"/>
    <property type="evidence" value="ECO:0007669"/>
    <property type="project" value="InterPro"/>
</dbReference>
<comment type="caution">
    <text evidence="3">The sequence shown here is derived from an EMBL/GenBank/DDBJ whole genome shotgun (WGS) entry which is preliminary data.</text>
</comment>
<dbReference type="GO" id="GO:0044325">
    <property type="term" value="F:transmembrane transporter binding"/>
    <property type="evidence" value="ECO:0007669"/>
    <property type="project" value="TreeGrafter"/>
</dbReference>
<sequence length="82" mass="9088">MNFVTVWGDYGRIEGKKVFMGVAQIMLDDLNLSNIVIGWYKLFGTTSLVSAAELSHAQLTHNLQSSRRSSLASLESLRTLLS</sequence>
<dbReference type="SMR" id="A0A482XRN2"/>
<gene>
    <name evidence="3" type="ORF">LSTR_LSTR016799</name>
</gene>
<dbReference type="PANTHER" id="PTHR12157">
    <property type="entry name" value="REGULATING SYNAPTIC MEMBRANE EXOCYTOSIS PROTEIN"/>
    <property type="match status" value="1"/>
</dbReference>
<evidence type="ECO:0000256" key="2">
    <source>
        <dbReference type="ARBA" id="ARBA00034103"/>
    </source>
</evidence>
<name>A0A482XRN2_LAOST</name>
<dbReference type="GO" id="GO:0048167">
    <property type="term" value="P:regulation of synaptic plasticity"/>
    <property type="evidence" value="ECO:0007669"/>
    <property type="project" value="TreeGrafter"/>
</dbReference>
<dbReference type="InterPro" id="IPR039032">
    <property type="entry name" value="Rim-like"/>
</dbReference>
<dbReference type="GO" id="GO:0042391">
    <property type="term" value="P:regulation of membrane potential"/>
    <property type="evidence" value="ECO:0007669"/>
    <property type="project" value="TreeGrafter"/>
</dbReference>
<proteinExistence type="predicted"/>
<dbReference type="STRING" id="195883.A0A482XRN2"/>
<evidence type="ECO:0000313" key="4">
    <source>
        <dbReference type="Proteomes" id="UP000291343"/>
    </source>
</evidence>
<evidence type="ECO:0000256" key="1">
    <source>
        <dbReference type="ARBA" id="ARBA00023018"/>
    </source>
</evidence>
<dbReference type="GO" id="GO:0050806">
    <property type="term" value="P:positive regulation of synaptic transmission"/>
    <property type="evidence" value="ECO:0007669"/>
    <property type="project" value="TreeGrafter"/>
</dbReference>
<dbReference type="GO" id="GO:0048788">
    <property type="term" value="C:cytoskeleton of presynaptic active zone"/>
    <property type="evidence" value="ECO:0007669"/>
    <property type="project" value="TreeGrafter"/>
</dbReference>
<dbReference type="GO" id="GO:0048791">
    <property type="term" value="P:calcium ion-regulated exocytosis of neurotransmitter"/>
    <property type="evidence" value="ECO:0007669"/>
    <property type="project" value="TreeGrafter"/>
</dbReference>
<dbReference type="OrthoDB" id="420032at2759"/>
<organism evidence="3 4">
    <name type="scientific">Laodelphax striatellus</name>
    <name type="common">Small brown planthopper</name>
    <name type="synonym">Delphax striatella</name>
    <dbReference type="NCBI Taxonomy" id="195883"/>
    <lineage>
        <taxon>Eukaryota</taxon>
        <taxon>Metazoa</taxon>
        <taxon>Ecdysozoa</taxon>
        <taxon>Arthropoda</taxon>
        <taxon>Hexapoda</taxon>
        <taxon>Insecta</taxon>
        <taxon>Pterygota</taxon>
        <taxon>Neoptera</taxon>
        <taxon>Paraneoptera</taxon>
        <taxon>Hemiptera</taxon>
        <taxon>Auchenorrhyncha</taxon>
        <taxon>Fulgoroidea</taxon>
        <taxon>Delphacidae</taxon>
        <taxon>Criomorphinae</taxon>
        <taxon>Laodelphax</taxon>
    </lineage>
</organism>
<dbReference type="InParanoid" id="A0A482XRN2"/>
<dbReference type="Proteomes" id="UP000291343">
    <property type="component" value="Unassembled WGS sequence"/>
</dbReference>
<keyword evidence="4" id="KW-1185">Reference proteome</keyword>
<dbReference type="InterPro" id="IPR035892">
    <property type="entry name" value="C2_domain_sf"/>
</dbReference>
<accession>A0A482XRN2</accession>
<dbReference type="EMBL" id="QKKF02002189">
    <property type="protein sequence ID" value="RZF48476.1"/>
    <property type="molecule type" value="Genomic_DNA"/>
</dbReference>
<dbReference type="AlphaFoldDB" id="A0A482XRN2"/>
<evidence type="ECO:0000313" key="3">
    <source>
        <dbReference type="EMBL" id="RZF48476.1"/>
    </source>
</evidence>
<comment type="subcellular location">
    <subcellularLocation>
        <location evidence="2">Synapse</location>
    </subcellularLocation>
</comment>
<protein>
    <submittedName>
        <fullName evidence="3">Uncharacterized protein</fullName>
    </submittedName>
</protein>
<keyword evidence="1" id="KW-0770">Synapse</keyword>
<dbReference type="GO" id="GO:0042734">
    <property type="term" value="C:presynaptic membrane"/>
    <property type="evidence" value="ECO:0007669"/>
    <property type="project" value="TreeGrafter"/>
</dbReference>
<dbReference type="Gene3D" id="2.60.40.150">
    <property type="entry name" value="C2 domain"/>
    <property type="match status" value="1"/>
</dbReference>
<reference evidence="3 4" key="1">
    <citation type="journal article" date="2017" name="Gigascience">
        <title>Genome sequence of the small brown planthopper, Laodelphax striatellus.</title>
        <authorList>
            <person name="Zhu J."/>
            <person name="Jiang F."/>
            <person name="Wang X."/>
            <person name="Yang P."/>
            <person name="Bao Y."/>
            <person name="Zhao W."/>
            <person name="Wang W."/>
            <person name="Lu H."/>
            <person name="Wang Q."/>
            <person name="Cui N."/>
            <person name="Li J."/>
            <person name="Chen X."/>
            <person name="Luo L."/>
            <person name="Yu J."/>
            <person name="Kang L."/>
            <person name="Cui F."/>
        </authorList>
    </citation>
    <scope>NUCLEOTIDE SEQUENCE [LARGE SCALE GENOMIC DNA]</scope>
    <source>
        <strain evidence="3">Lst14</strain>
    </source>
</reference>